<keyword evidence="3" id="KW-1185">Reference proteome</keyword>
<keyword evidence="1" id="KW-0732">Signal</keyword>
<evidence type="ECO:0000256" key="1">
    <source>
        <dbReference type="SAM" id="SignalP"/>
    </source>
</evidence>
<dbReference type="RefSeq" id="WP_212933494.1">
    <property type="nucleotide sequence ID" value="NZ_BORC01000002.1"/>
</dbReference>
<organism evidence="2 3">
    <name type="scientific">Robertmurraya siralis</name>
    <dbReference type="NCBI Taxonomy" id="77777"/>
    <lineage>
        <taxon>Bacteria</taxon>
        <taxon>Bacillati</taxon>
        <taxon>Bacillota</taxon>
        <taxon>Bacilli</taxon>
        <taxon>Bacillales</taxon>
        <taxon>Bacillaceae</taxon>
        <taxon>Robertmurraya</taxon>
    </lineage>
</organism>
<evidence type="ECO:0000313" key="2">
    <source>
        <dbReference type="EMBL" id="GIN61732.1"/>
    </source>
</evidence>
<dbReference type="EMBL" id="BORC01000002">
    <property type="protein sequence ID" value="GIN61732.1"/>
    <property type="molecule type" value="Genomic_DNA"/>
</dbReference>
<dbReference type="AlphaFoldDB" id="A0A920BTY4"/>
<feature type="chain" id="PRO_5039148672" evidence="1">
    <location>
        <begin position="19"/>
        <end position="119"/>
    </location>
</feature>
<accession>A0A920BTY4</accession>
<feature type="signal peptide" evidence="1">
    <location>
        <begin position="1"/>
        <end position="18"/>
    </location>
</feature>
<dbReference type="PROSITE" id="PS51257">
    <property type="entry name" value="PROKAR_LIPOPROTEIN"/>
    <property type="match status" value="1"/>
</dbReference>
<name>A0A920BTY4_9BACI</name>
<sequence>MLKHILVLSLFVSLTACAGNIKKEPQHPLLSSDENNYSLLIVDEAETEIGSLEWKDNYNIKNVKTVLKLDSLEEADQSYKFLQLDRTPIFIVFDMTNVVLKTGSEQELVQFLQEHHPNE</sequence>
<gene>
    <name evidence="2" type="ORF">J27TS8_17250</name>
</gene>
<evidence type="ECO:0000313" key="3">
    <source>
        <dbReference type="Proteomes" id="UP000682111"/>
    </source>
</evidence>
<protein>
    <submittedName>
        <fullName evidence="2">Uncharacterized protein</fullName>
    </submittedName>
</protein>
<reference evidence="2" key="1">
    <citation type="submission" date="2021-03" db="EMBL/GenBank/DDBJ databases">
        <title>Antimicrobial resistance genes in bacteria isolated from Japanese honey, and their potential for conferring macrolide and lincosamide resistance in the American foulbrood pathogen Paenibacillus larvae.</title>
        <authorList>
            <person name="Okamoto M."/>
            <person name="Kumagai M."/>
            <person name="Kanamori H."/>
            <person name="Takamatsu D."/>
        </authorList>
    </citation>
    <scope>NUCLEOTIDE SEQUENCE</scope>
    <source>
        <strain evidence="2">J27TS8</strain>
    </source>
</reference>
<comment type="caution">
    <text evidence="2">The sequence shown here is derived from an EMBL/GenBank/DDBJ whole genome shotgun (WGS) entry which is preliminary data.</text>
</comment>
<proteinExistence type="predicted"/>
<dbReference type="Proteomes" id="UP000682111">
    <property type="component" value="Unassembled WGS sequence"/>
</dbReference>